<organism evidence="2 3">
    <name type="scientific">Microthyrium microscopicum</name>
    <dbReference type="NCBI Taxonomy" id="703497"/>
    <lineage>
        <taxon>Eukaryota</taxon>
        <taxon>Fungi</taxon>
        <taxon>Dikarya</taxon>
        <taxon>Ascomycota</taxon>
        <taxon>Pezizomycotina</taxon>
        <taxon>Dothideomycetes</taxon>
        <taxon>Dothideomycetes incertae sedis</taxon>
        <taxon>Microthyriales</taxon>
        <taxon>Microthyriaceae</taxon>
        <taxon>Microthyrium</taxon>
    </lineage>
</organism>
<keyword evidence="1" id="KW-0812">Transmembrane</keyword>
<name>A0A6A6TX27_9PEZI</name>
<keyword evidence="3" id="KW-1185">Reference proteome</keyword>
<gene>
    <name evidence="2" type="ORF">BT63DRAFT_460673</name>
</gene>
<evidence type="ECO:0008006" key="4">
    <source>
        <dbReference type="Google" id="ProtNLM"/>
    </source>
</evidence>
<reference evidence="2" key="1">
    <citation type="journal article" date="2020" name="Stud. Mycol.">
        <title>101 Dothideomycetes genomes: a test case for predicting lifestyles and emergence of pathogens.</title>
        <authorList>
            <person name="Haridas S."/>
            <person name="Albert R."/>
            <person name="Binder M."/>
            <person name="Bloem J."/>
            <person name="Labutti K."/>
            <person name="Salamov A."/>
            <person name="Andreopoulos B."/>
            <person name="Baker S."/>
            <person name="Barry K."/>
            <person name="Bills G."/>
            <person name="Bluhm B."/>
            <person name="Cannon C."/>
            <person name="Castanera R."/>
            <person name="Culley D."/>
            <person name="Daum C."/>
            <person name="Ezra D."/>
            <person name="Gonzalez J."/>
            <person name="Henrissat B."/>
            <person name="Kuo A."/>
            <person name="Liang C."/>
            <person name="Lipzen A."/>
            <person name="Lutzoni F."/>
            <person name="Magnuson J."/>
            <person name="Mondo S."/>
            <person name="Nolan M."/>
            <person name="Ohm R."/>
            <person name="Pangilinan J."/>
            <person name="Park H.-J."/>
            <person name="Ramirez L."/>
            <person name="Alfaro M."/>
            <person name="Sun H."/>
            <person name="Tritt A."/>
            <person name="Yoshinaga Y."/>
            <person name="Zwiers L.-H."/>
            <person name="Turgeon B."/>
            <person name="Goodwin S."/>
            <person name="Spatafora J."/>
            <person name="Crous P."/>
            <person name="Grigoriev I."/>
        </authorList>
    </citation>
    <scope>NUCLEOTIDE SEQUENCE</scope>
    <source>
        <strain evidence="2">CBS 115976</strain>
    </source>
</reference>
<dbReference type="PANTHER" id="PTHR16861">
    <property type="entry name" value="GLYCOPROTEIN 38"/>
    <property type="match status" value="1"/>
</dbReference>
<dbReference type="Proteomes" id="UP000799302">
    <property type="component" value="Unassembled WGS sequence"/>
</dbReference>
<evidence type="ECO:0000256" key="1">
    <source>
        <dbReference type="SAM" id="Phobius"/>
    </source>
</evidence>
<dbReference type="EMBL" id="MU004243">
    <property type="protein sequence ID" value="KAF2664372.1"/>
    <property type="molecule type" value="Genomic_DNA"/>
</dbReference>
<protein>
    <recommendedName>
        <fullName evidence="4">Mid2 domain-containing protein</fullName>
    </recommendedName>
</protein>
<proteinExistence type="predicted"/>
<feature type="transmembrane region" description="Helical" evidence="1">
    <location>
        <begin position="203"/>
        <end position="226"/>
    </location>
</feature>
<dbReference type="AlphaFoldDB" id="A0A6A6TX27"/>
<evidence type="ECO:0000313" key="3">
    <source>
        <dbReference type="Proteomes" id="UP000799302"/>
    </source>
</evidence>
<dbReference type="PANTHER" id="PTHR16861:SF4">
    <property type="entry name" value="SH3 DOMAIN PROTEIN (AFU_ORTHOLOGUE AFUA_1G13610)"/>
    <property type="match status" value="1"/>
</dbReference>
<accession>A0A6A6TX27</accession>
<sequence length="279" mass="29156">MAQLTNPVALPIFFISLTGNCQWGNASLEVGSDFEAKGSLCAYGPTANQVYSCPAGDGICWNTGNQCTGGGDAFPGVNQVACSDIGSGKVHWCCNGQYSSCTQNRLQVNNCWTNFDNPNHNINSIAASSMASVAKQAATAQPTLINVVVTTIVSRGWAVPTISTSVESVSSTVATTASNVNPTTSASSLTTQKSASTSLSGGAIAGIVVTVNIIAIITAVACFFLWRRNRKKNVGTGQMFMPPTSDLRYKFGSSPAPVQYSGLPLELPTQRELTLPELA</sequence>
<evidence type="ECO:0000313" key="2">
    <source>
        <dbReference type="EMBL" id="KAF2664372.1"/>
    </source>
</evidence>
<keyword evidence="1" id="KW-0472">Membrane</keyword>
<keyword evidence="1" id="KW-1133">Transmembrane helix</keyword>